<reference evidence="2 3" key="2">
    <citation type="submission" date="2013-02" db="EMBL/GenBank/DDBJ databases">
        <title>The Genome Sequence of Plasmodium falciparum Palo Alto/Uganda.</title>
        <authorList>
            <consortium name="The Broad Institute Genome Sequencing Platform"/>
            <consortium name="The Broad Institute Genome Sequencing Center for Infectious Disease"/>
            <person name="Neafsey D."/>
            <person name="Cheeseman I."/>
            <person name="Volkman S."/>
            <person name="Adams J."/>
            <person name="Walker B."/>
            <person name="Young S.K."/>
            <person name="Zeng Q."/>
            <person name="Gargeya S."/>
            <person name="Fitzgerald M."/>
            <person name="Haas B."/>
            <person name="Abouelleil A."/>
            <person name="Alvarado L."/>
            <person name="Arachchi H.M."/>
            <person name="Berlin A.M."/>
            <person name="Chapman S.B."/>
            <person name="Dewar J."/>
            <person name="Goldberg J."/>
            <person name="Griggs A."/>
            <person name="Gujja S."/>
            <person name="Hansen M."/>
            <person name="Howarth C."/>
            <person name="Imamovic A."/>
            <person name="Larimer J."/>
            <person name="McCowan C."/>
            <person name="Murphy C."/>
            <person name="Neiman D."/>
            <person name="Pearson M."/>
            <person name="Priest M."/>
            <person name="Roberts A."/>
            <person name="Saif S."/>
            <person name="Shea T."/>
            <person name="Sisk P."/>
            <person name="Sykes S."/>
            <person name="Wortman J."/>
            <person name="Nusbaum C."/>
            <person name="Birren B."/>
        </authorList>
    </citation>
    <scope>NUCLEOTIDE SEQUENCE [LARGE SCALE GENOMIC DNA]</scope>
    <source>
        <strain evidence="2 3">Palo Alto/Uganda</strain>
    </source>
</reference>
<protein>
    <recommendedName>
        <fullName evidence="1">Plasmodium falciparum erythrocyte membrane protein 1 acidic terminal segment domain-containing protein</fullName>
    </recommendedName>
</protein>
<dbReference type="OrthoDB" id="10476595at2759"/>
<feature type="non-terminal residue" evidence="2">
    <location>
        <position position="91"/>
    </location>
</feature>
<gene>
    <name evidence="2" type="ORF">PFUGPA_00640</name>
</gene>
<evidence type="ECO:0000313" key="2">
    <source>
        <dbReference type="EMBL" id="ETW57385.1"/>
    </source>
</evidence>
<evidence type="ECO:0000259" key="1">
    <source>
        <dbReference type="Pfam" id="PF15445"/>
    </source>
</evidence>
<reference evidence="2 3" key="1">
    <citation type="submission" date="2013-02" db="EMBL/GenBank/DDBJ databases">
        <title>The Genome Annotation of Plasmodium falciparum Palo Alto/Uganda.</title>
        <authorList>
            <consortium name="The Broad Institute Genome Sequencing Platform"/>
            <consortium name="The Broad Institute Genome Sequencing Center for Infectious Disease"/>
            <person name="Neafsey D."/>
            <person name="Hoffman S."/>
            <person name="Volkman S."/>
            <person name="Rosenthal P."/>
            <person name="Walker B."/>
            <person name="Young S.K."/>
            <person name="Zeng Q."/>
            <person name="Gargeya S."/>
            <person name="Fitzgerald M."/>
            <person name="Haas B."/>
            <person name="Abouelleil A."/>
            <person name="Allen A.W."/>
            <person name="Alvarado L."/>
            <person name="Arachchi H.M."/>
            <person name="Berlin A.M."/>
            <person name="Chapman S.B."/>
            <person name="Gainer-Dewar J."/>
            <person name="Goldberg J."/>
            <person name="Griggs A."/>
            <person name="Gujja S."/>
            <person name="Hansen M."/>
            <person name="Howarth C."/>
            <person name="Imamovic A."/>
            <person name="Ireland A."/>
            <person name="Larimer J."/>
            <person name="McCowan C."/>
            <person name="Murphy C."/>
            <person name="Pearson M."/>
            <person name="Poon T.W."/>
            <person name="Priest M."/>
            <person name="Roberts A."/>
            <person name="Saif S."/>
            <person name="Shea T."/>
            <person name="Sisk P."/>
            <person name="Sykes S."/>
            <person name="Wortman J."/>
            <person name="Nusbaum C."/>
            <person name="Birren B."/>
        </authorList>
    </citation>
    <scope>NUCLEOTIDE SEQUENCE [LARGE SCALE GENOMIC DNA]</scope>
    <source>
        <strain evidence="2 3">Palo Alto/Uganda</strain>
    </source>
</reference>
<accession>W4J565</accession>
<name>W4J565_PLAFP</name>
<evidence type="ECO:0000313" key="3">
    <source>
        <dbReference type="Proteomes" id="UP000019103"/>
    </source>
</evidence>
<proteinExistence type="predicted"/>
<dbReference type="Pfam" id="PF15445">
    <property type="entry name" value="ATS"/>
    <property type="match status" value="1"/>
</dbReference>
<dbReference type="Proteomes" id="UP000019103">
    <property type="component" value="Unassembled WGS sequence"/>
</dbReference>
<dbReference type="InterPro" id="IPR029211">
    <property type="entry name" value="PfEMP1_ATS"/>
</dbReference>
<dbReference type="EMBL" id="KI927270">
    <property type="protein sequence ID" value="ETW57385.1"/>
    <property type="molecule type" value="Genomic_DNA"/>
</dbReference>
<dbReference type="AlphaFoldDB" id="W4J565"/>
<organism evidence="2 3">
    <name type="scientific">Plasmodium falciparum (isolate Palo Alto / Uganda)</name>
    <dbReference type="NCBI Taxonomy" id="57270"/>
    <lineage>
        <taxon>Eukaryota</taxon>
        <taxon>Sar</taxon>
        <taxon>Alveolata</taxon>
        <taxon>Apicomplexa</taxon>
        <taxon>Aconoidasida</taxon>
        <taxon>Haemosporida</taxon>
        <taxon>Plasmodiidae</taxon>
        <taxon>Plasmodium</taxon>
        <taxon>Plasmodium (Laverania)</taxon>
    </lineage>
</organism>
<feature type="domain" description="Plasmodium falciparum erythrocyte membrane protein 1 acidic terminal segment" evidence="1">
    <location>
        <begin position="1"/>
        <end position="91"/>
    </location>
</feature>
<sequence length="91" mass="10341">KKTKHPVDLFSVIDIPKGDYGIPTPKSSNRYIPYVSDTYKGKTYIYMEGDTSGDEKYAFMSDTTDVTSSESEYEEMDINDIYVPGSPKYKT</sequence>
<feature type="non-terminal residue" evidence="2">
    <location>
        <position position="1"/>
    </location>
</feature>